<dbReference type="EMBL" id="AP008231">
    <property type="protein sequence ID" value="BAD79112.1"/>
    <property type="molecule type" value="Genomic_DNA"/>
</dbReference>
<evidence type="ECO:0000313" key="3">
    <source>
        <dbReference type="Proteomes" id="UP000001175"/>
    </source>
</evidence>
<evidence type="ECO:0000313" key="2">
    <source>
        <dbReference type="EMBL" id="BAD79112.1"/>
    </source>
</evidence>
<organism evidence="2 3">
    <name type="scientific">Synechococcus sp. (strain ATCC 27144 / PCC 6301 / SAUG 1402/1)</name>
    <name type="common">Anacystis nidulans</name>
    <dbReference type="NCBI Taxonomy" id="269084"/>
    <lineage>
        <taxon>Bacteria</taxon>
        <taxon>Bacillati</taxon>
        <taxon>Cyanobacteriota</taxon>
        <taxon>Cyanophyceae</taxon>
        <taxon>Synechococcales</taxon>
        <taxon>Synechococcaceae</taxon>
        <taxon>Synechococcus</taxon>
    </lineage>
</organism>
<dbReference type="RefSeq" id="WP_011243234.1">
    <property type="nucleotide sequence ID" value="NC_006576.1"/>
</dbReference>
<evidence type="ECO:0000259" key="1">
    <source>
        <dbReference type="Pfam" id="PF26500"/>
    </source>
</evidence>
<dbReference type="GeneID" id="72429434"/>
<dbReference type="Pfam" id="PF26500">
    <property type="entry name" value="DUF8166"/>
    <property type="match status" value="1"/>
</dbReference>
<reference evidence="2 3" key="1">
    <citation type="journal article" date="2007" name="Photosyn. Res.">
        <title>Complete nucleotide sequence of the freshwater unicellular cyanobacterium Synechococcus elongatus PCC 6301 chromosome: gene content and organization.</title>
        <authorList>
            <person name="Sugita C."/>
            <person name="Ogata K."/>
            <person name="Shikata M."/>
            <person name="Jikuya H."/>
            <person name="Takano J."/>
            <person name="Furumichi M."/>
            <person name="Kanehisa M."/>
            <person name="Omata T."/>
            <person name="Sugiura M."/>
            <person name="Sugita M."/>
        </authorList>
    </citation>
    <scope>NUCLEOTIDE SEQUENCE [LARGE SCALE GENOMIC DNA]</scope>
    <source>
        <strain evidence="3">ATCC 27144 / PCC 6301 / SAUG 1402/1</strain>
    </source>
</reference>
<dbReference type="InterPro" id="IPR058479">
    <property type="entry name" value="DUF8166"/>
</dbReference>
<feature type="domain" description="DUF8166" evidence="1">
    <location>
        <begin position="1"/>
        <end position="195"/>
    </location>
</feature>
<sequence>MRLGKVVKSNSHCDYVVQVDDDMDVSNPPAAESYGFGSFVRLEGDRHWAIGVVYNSQLFNPLFLNNGPRLSSGPDPLFTPDLINETRTLLSTVLIGSLAETEGGDRYGEQGIPRAIVPVNTPVYCLSEAEIAAFHRDCNGQPQFRYYSLLLRYAGSFASHLTQQVLQELADLQLFAPREQRALEMLCRELAWRNTLGPLQTK</sequence>
<protein>
    <recommendedName>
        <fullName evidence="1">DUF8166 domain-containing protein</fullName>
    </recommendedName>
</protein>
<proteinExistence type="predicted"/>
<dbReference type="AlphaFoldDB" id="A0A0H3K1L5"/>
<dbReference type="eggNOG" id="ENOG502ZB3G">
    <property type="taxonomic scope" value="Bacteria"/>
</dbReference>
<gene>
    <name evidence="2" type="ordered locus">syc0922_d</name>
</gene>
<accession>A0A0H3K1L5</accession>
<dbReference type="Proteomes" id="UP000001175">
    <property type="component" value="Chromosome"/>
</dbReference>
<dbReference type="KEGG" id="syc:syc0922_d"/>
<name>A0A0H3K1L5_SYNP6</name>